<evidence type="ECO:0000256" key="7">
    <source>
        <dbReference type="ARBA" id="ARBA00023160"/>
    </source>
</evidence>
<keyword evidence="8 9" id="KW-0092">Biotin</keyword>
<dbReference type="Pfam" id="PF00364">
    <property type="entry name" value="Biotin_lipoyl"/>
    <property type="match status" value="1"/>
</dbReference>
<keyword evidence="7 9" id="KW-0275">Fatty acid biosynthesis</keyword>
<evidence type="ECO:0000256" key="6">
    <source>
        <dbReference type="ARBA" id="ARBA00023098"/>
    </source>
</evidence>
<evidence type="ECO:0000256" key="2">
    <source>
        <dbReference type="ARBA" id="ARBA00005194"/>
    </source>
</evidence>
<dbReference type="AlphaFoldDB" id="A0AA41YPS6"/>
<dbReference type="Proteomes" id="UP001165679">
    <property type="component" value="Unassembled WGS sequence"/>
</dbReference>
<evidence type="ECO:0000256" key="3">
    <source>
        <dbReference type="ARBA" id="ARBA00017562"/>
    </source>
</evidence>
<dbReference type="PANTHER" id="PTHR45266">
    <property type="entry name" value="OXALOACETATE DECARBOXYLASE ALPHA CHAIN"/>
    <property type="match status" value="1"/>
</dbReference>
<protein>
    <recommendedName>
        <fullName evidence="3 9">Biotin carboxyl carrier protein of acetyl-CoA carboxylase</fullName>
    </recommendedName>
</protein>
<organism evidence="11 12">
    <name type="scientific">Limobrevibacterium gyesilva</name>
    <dbReference type="NCBI Taxonomy" id="2991712"/>
    <lineage>
        <taxon>Bacteria</taxon>
        <taxon>Pseudomonadati</taxon>
        <taxon>Pseudomonadota</taxon>
        <taxon>Alphaproteobacteria</taxon>
        <taxon>Acetobacterales</taxon>
        <taxon>Acetobacteraceae</taxon>
        <taxon>Limobrevibacterium</taxon>
    </lineage>
</organism>
<comment type="caution">
    <text evidence="11">The sequence shown here is derived from an EMBL/GenBank/DDBJ whole genome shotgun (WGS) entry which is preliminary data.</text>
</comment>
<evidence type="ECO:0000313" key="12">
    <source>
        <dbReference type="Proteomes" id="UP001165679"/>
    </source>
</evidence>
<feature type="domain" description="Lipoyl-binding" evidence="10">
    <location>
        <begin position="73"/>
        <end position="149"/>
    </location>
</feature>
<evidence type="ECO:0000313" key="11">
    <source>
        <dbReference type="EMBL" id="MCW3476486.1"/>
    </source>
</evidence>
<dbReference type="GO" id="GO:0006633">
    <property type="term" value="P:fatty acid biosynthetic process"/>
    <property type="evidence" value="ECO:0007669"/>
    <property type="project" value="UniProtKB-KW"/>
</dbReference>
<dbReference type="CDD" id="cd06850">
    <property type="entry name" value="biotinyl_domain"/>
    <property type="match status" value="1"/>
</dbReference>
<reference evidence="11" key="2">
    <citation type="submission" date="2022-10" db="EMBL/GenBank/DDBJ databases">
        <authorList>
            <person name="Trinh H.N."/>
        </authorList>
    </citation>
    <scope>NUCLEOTIDE SEQUENCE</scope>
    <source>
        <strain evidence="11">RN2-1</strain>
    </source>
</reference>
<proteinExistence type="predicted"/>
<comment type="pathway">
    <text evidence="2 9">Lipid metabolism; fatty acid biosynthesis.</text>
</comment>
<evidence type="ECO:0000256" key="4">
    <source>
        <dbReference type="ARBA" id="ARBA00022516"/>
    </source>
</evidence>
<accession>A0AA41YPS6</accession>
<dbReference type="Gene3D" id="2.40.50.100">
    <property type="match status" value="1"/>
</dbReference>
<dbReference type="PRINTS" id="PR01071">
    <property type="entry name" value="ACOABIOTINCC"/>
</dbReference>
<dbReference type="SUPFAM" id="SSF51230">
    <property type="entry name" value="Single hybrid motif"/>
    <property type="match status" value="1"/>
</dbReference>
<reference evidence="11" key="1">
    <citation type="submission" date="2022-09" db="EMBL/GenBank/DDBJ databases">
        <title>Rhodovastum sp. nov. RN2-1 isolated from soil in Seongnam, South Korea.</title>
        <authorList>
            <person name="Le N.T."/>
        </authorList>
    </citation>
    <scope>NUCLEOTIDE SEQUENCE</scope>
    <source>
        <strain evidence="11">RN2-1</strain>
    </source>
</reference>
<dbReference type="GO" id="GO:0003989">
    <property type="term" value="F:acetyl-CoA carboxylase activity"/>
    <property type="evidence" value="ECO:0007669"/>
    <property type="project" value="InterPro"/>
</dbReference>
<name>A0AA41YPS6_9PROT</name>
<evidence type="ECO:0000259" key="10">
    <source>
        <dbReference type="PROSITE" id="PS50968"/>
    </source>
</evidence>
<keyword evidence="5 9" id="KW-0276">Fatty acid metabolism</keyword>
<dbReference type="GO" id="GO:0009317">
    <property type="term" value="C:acetyl-CoA carboxylase complex"/>
    <property type="evidence" value="ECO:0007669"/>
    <property type="project" value="InterPro"/>
</dbReference>
<comment type="function">
    <text evidence="1 9">This protein is a component of the acetyl coenzyme A carboxylase complex; first, biotin carboxylase catalyzes the carboxylation of the carrier protein and then the transcarboxylase transfers the carboxyl group to form malonyl-CoA.</text>
</comment>
<keyword evidence="4 9" id="KW-0444">Lipid biosynthesis</keyword>
<keyword evidence="6 9" id="KW-0443">Lipid metabolism</keyword>
<gene>
    <name evidence="11" type="ORF">OL599_18135</name>
</gene>
<evidence type="ECO:0000256" key="1">
    <source>
        <dbReference type="ARBA" id="ARBA00003761"/>
    </source>
</evidence>
<evidence type="ECO:0000256" key="9">
    <source>
        <dbReference type="RuleBase" id="RU364072"/>
    </source>
</evidence>
<dbReference type="InterPro" id="IPR001882">
    <property type="entry name" value="Biotin_BS"/>
</dbReference>
<sequence>MTSLPFDAEAVRSLAVILADTGLTEIEIEGKEGRIRVVRAPAPVAAATVAVAPVAAAAVPVPVAAEPDDASHPGAVLSPMVGIAYLAPEPGAQPFVASGQAVTAGQTLLLIEAMKTFNQIKAPKDGVVTRILVTAGAPVEYGQPLMILE</sequence>
<dbReference type="InterPro" id="IPR050709">
    <property type="entry name" value="Biotin_Carboxyl_Carrier/Decarb"/>
</dbReference>
<evidence type="ECO:0000256" key="5">
    <source>
        <dbReference type="ARBA" id="ARBA00022832"/>
    </source>
</evidence>
<keyword evidence="12" id="KW-1185">Reference proteome</keyword>
<dbReference type="PROSITE" id="PS50968">
    <property type="entry name" value="BIOTINYL_LIPOYL"/>
    <property type="match status" value="1"/>
</dbReference>
<evidence type="ECO:0000256" key="8">
    <source>
        <dbReference type="ARBA" id="ARBA00023267"/>
    </source>
</evidence>
<dbReference type="EMBL" id="JAPDNT010000020">
    <property type="protein sequence ID" value="MCW3476486.1"/>
    <property type="molecule type" value="Genomic_DNA"/>
</dbReference>
<dbReference type="PROSITE" id="PS00188">
    <property type="entry name" value="BIOTIN"/>
    <property type="match status" value="1"/>
</dbReference>
<dbReference type="InterPro" id="IPR001249">
    <property type="entry name" value="AcCoA_biotinCC"/>
</dbReference>
<dbReference type="RefSeq" id="WP_264715285.1">
    <property type="nucleotide sequence ID" value="NZ_JAPDNT010000020.1"/>
</dbReference>
<dbReference type="InterPro" id="IPR011053">
    <property type="entry name" value="Single_hybrid_motif"/>
</dbReference>
<dbReference type="PANTHER" id="PTHR45266:SF3">
    <property type="entry name" value="OXALOACETATE DECARBOXYLASE ALPHA CHAIN"/>
    <property type="match status" value="1"/>
</dbReference>
<dbReference type="InterPro" id="IPR000089">
    <property type="entry name" value="Biotin_lipoyl"/>
</dbReference>